<dbReference type="Proteomes" id="UP001249291">
    <property type="component" value="Unassembled WGS sequence"/>
</dbReference>
<feature type="compositionally biased region" description="Basic and acidic residues" evidence="1">
    <location>
        <begin position="513"/>
        <end position="522"/>
    </location>
</feature>
<evidence type="ECO:0000313" key="3">
    <source>
        <dbReference type="EMBL" id="MDR6142616.1"/>
    </source>
</evidence>
<evidence type="ECO:0000313" key="4">
    <source>
        <dbReference type="Proteomes" id="UP001249291"/>
    </source>
</evidence>
<reference evidence="3 4" key="1">
    <citation type="submission" date="2023-08" db="EMBL/GenBank/DDBJ databases">
        <title>Functional and genomic diversity of the sorghum phyllosphere microbiome.</title>
        <authorList>
            <person name="Shade A."/>
        </authorList>
    </citation>
    <scope>NUCLEOTIDE SEQUENCE [LARGE SCALE GENOMIC DNA]</scope>
    <source>
        <strain evidence="3 4">SORGH_AS_0445</strain>
    </source>
</reference>
<protein>
    <recommendedName>
        <fullName evidence="2">Polysaccharide pyruvyl transferase domain-containing protein</fullName>
    </recommendedName>
</protein>
<organism evidence="3 4">
    <name type="scientific">Microbacterium foliorum</name>
    <dbReference type="NCBI Taxonomy" id="104336"/>
    <lineage>
        <taxon>Bacteria</taxon>
        <taxon>Bacillati</taxon>
        <taxon>Actinomycetota</taxon>
        <taxon>Actinomycetes</taxon>
        <taxon>Micrococcales</taxon>
        <taxon>Microbacteriaceae</taxon>
        <taxon>Microbacterium</taxon>
    </lineage>
</organism>
<dbReference type="Pfam" id="PF04230">
    <property type="entry name" value="PS_pyruv_trans"/>
    <property type="match status" value="1"/>
</dbReference>
<keyword evidence="4" id="KW-1185">Reference proteome</keyword>
<feature type="region of interest" description="Disordered" evidence="1">
    <location>
        <begin position="506"/>
        <end position="530"/>
    </location>
</feature>
<proteinExistence type="predicted"/>
<name>A0ABU1HRX2_9MICO</name>
<feature type="domain" description="Polysaccharide pyruvyl transferase" evidence="2">
    <location>
        <begin position="84"/>
        <end position="220"/>
    </location>
</feature>
<comment type="caution">
    <text evidence="3">The sequence shown here is derived from an EMBL/GenBank/DDBJ whole genome shotgun (WGS) entry which is preliminary data.</text>
</comment>
<sequence>MTAASGALLTRFGGVDVLSWNPLRTAEGEPGGRLVNNFGDLLGPLLVERILADAGTIAPTAPSPETPVLVTIGSVIHYAPERAAIWGTGVNFKLASKLPAHFQTLDFRSVRGPYSARLITASGGRVPAVFGDPALLLPRFMPELRRWGRTGAGGVLIAPNLNDFEAMSQTAAASGHDVLDPRAPLHSVLRIIAESGFVVGSSLHAIAIADSLGIPARFVASAAEGPFKYRDYLAGSGRPLTRISPDIDDAIELGGHTPPDVDLDAVLAAFPRDLWGGRTAATSADFFDDRDSILAAWAEIGVASGPDEAGSRDQFVRRLFPDTVAAGRAVIEDTCGADRFETRAVFDELFAEAYAYRLALVPSLSHADLSPAEGRLLATLDSGDPDRFLRALWLEREGPHALMRAVRSTEGLHVLSIALRVGTPVNEVTAIRVICQDRAGTQSIADLPVFEMYQRQWSIDLTASVAMGTEVEIDSVTVHVTHADGSSSEIPVAQGSQELTTLMGYPSLSDSSPWREGRKETVLQDGTVTA</sequence>
<dbReference type="InterPro" id="IPR007345">
    <property type="entry name" value="Polysacch_pyruvyl_Trfase"/>
</dbReference>
<dbReference type="RefSeq" id="WP_309690898.1">
    <property type="nucleotide sequence ID" value="NZ_JAVIZQ010000001.1"/>
</dbReference>
<evidence type="ECO:0000259" key="2">
    <source>
        <dbReference type="Pfam" id="PF04230"/>
    </source>
</evidence>
<gene>
    <name evidence="3" type="ORF">QE375_002170</name>
</gene>
<dbReference type="EMBL" id="JAVIZQ010000001">
    <property type="protein sequence ID" value="MDR6142616.1"/>
    <property type="molecule type" value="Genomic_DNA"/>
</dbReference>
<evidence type="ECO:0000256" key="1">
    <source>
        <dbReference type="SAM" id="MobiDB-lite"/>
    </source>
</evidence>
<accession>A0ABU1HRX2</accession>